<feature type="transmembrane region" description="Helical" evidence="1">
    <location>
        <begin position="50"/>
        <end position="70"/>
    </location>
</feature>
<organism evidence="2 3">
    <name type="scientific">Eilatimonas milleporae</name>
    <dbReference type="NCBI Taxonomy" id="911205"/>
    <lineage>
        <taxon>Bacteria</taxon>
        <taxon>Pseudomonadati</taxon>
        <taxon>Pseudomonadota</taxon>
        <taxon>Alphaproteobacteria</taxon>
        <taxon>Kordiimonadales</taxon>
        <taxon>Kordiimonadaceae</taxon>
        <taxon>Eilatimonas</taxon>
    </lineage>
</organism>
<reference evidence="2 3" key="1">
    <citation type="submission" date="2018-10" db="EMBL/GenBank/DDBJ databases">
        <title>Genomic Encyclopedia of Archaeal and Bacterial Type Strains, Phase II (KMG-II): from individual species to whole genera.</title>
        <authorList>
            <person name="Goeker M."/>
        </authorList>
    </citation>
    <scope>NUCLEOTIDE SEQUENCE [LARGE SCALE GENOMIC DNA]</scope>
    <source>
        <strain evidence="2 3">DSM 25217</strain>
    </source>
</reference>
<keyword evidence="1" id="KW-1133">Transmembrane helix</keyword>
<dbReference type="OrthoDB" id="6078385at2"/>
<dbReference type="InParanoid" id="A0A3M0C517"/>
<keyword evidence="3" id="KW-1185">Reference proteome</keyword>
<evidence type="ECO:0000256" key="1">
    <source>
        <dbReference type="SAM" id="Phobius"/>
    </source>
</evidence>
<proteinExistence type="predicted"/>
<gene>
    <name evidence="2" type="ORF">BXY39_3424</name>
</gene>
<evidence type="ECO:0000313" key="2">
    <source>
        <dbReference type="EMBL" id="RMB01916.1"/>
    </source>
</evidence>
<keyword evidence="1" id="KW-0472">Membrane</keyword>
<feature type="transmembrane region" description="Helical" evidence="1">
    <location>
        <begin position="77"/>
        <end position="95"/>
    </location>
</feature>
<dbReference type="GO" id="GO:0015097">
    <property type="term" value="F:mercury ion transmembrane transporter activity"/>
    <property type="evidence" value="ECO:0007669"/>
    <property type="project" value="InterPro"/>
</dbReference>
<sequence>MTDFAVSRTTRSWDVVGVLLSTVCLIHCLAVPVGLALIPALAGTLSEQEWLHRLVVVLAFMVVAIALVTGIRAHRRYGPLLPASVGLALLTLSLIVGEEHWAEQLVTSVGALMTASAHLWNRALLKRALAAR</sequence>
<feature type="transmembrane region" description="Helical" evidence="1">
    <location>
        <begin position="12"/>
        <end position="38"/>
    </location>
</feature>
<comment type="caution">
    <text evidence="2">The sequence shown here is derived from an EMBL/GenBank/DDBJ whole genome shotgun (WGS) entry which is preliminary data.</text>
</comment>
<name>A0A3M0C517_9PROT</name>
<dbReference type="RefSeq" id="WP_121940063.1">
    <property type="nucleotide sequence ID" value="NZ_REFR01000015.1"/>
</dbReference>
<evidence type="ECO:0000313" key="3">
    <source>
        <dbReference type="Proteomes" id="UP000271227"/>
    </source>
</evidence>
<dbReference type="EMBL" id="REFR01000015">
    <property type="protein sequence ID" value="RMB01916.1"/>
    <property type="molecule type" value="Genomic_DNA"/>
</dbReference>
<dbReference type="GO" id="GO:0016020">
    <property type="term" value="C:membrane"/>
    <property type="evidence" value="ECO:0007669"/>
    <property type="project" value="InterPro"/>
</dbReference>
<dbReference type="AlphaFoldDB" id="A0A3M0C517"/>
<feature type="transmembrane region" description="Helical" evidence="1">
    <location>
        <begin position="101"/>
        <end position="120"/>
    </location>
</feature>
<dbReference type="Pfam" id="PF03203">
    <property type="entry name" value="MerC"/>
    <property type="match status" value="1"/>
</dbReference>
<dbReference type="Proteomes" id="UP000271227">
    <property type="component" value="Unassembled WGS sequence"/>
</dbReference>
<accession>A0A3M0C517</accession>
<protein>
    <submittedName>
        <fullName evidence="2">MerC mercury resistance protein</fullName>
    </submittedName>
</protein>
<dbReference type="InterPro" id="IPR004891">
    <property type="entry name" value="Mercury-R_MerC"/>
</dbReference>
<keyword evidence="1" id="KW-0812">Transmembrane</keyword>